<evidence type="ECO:0000313" key="2">
    <source>
        <dbReference type="EMBL" id="AHJ87071.1"/>
    </source>
</evidence>
<dbReference type="RefSeq" id="YP_009149594.1">
    <property type="nucleotide sequence ID" value="NC_027355.1"/>
</dbReference>
<dbReference type="KEGG" id="vg:24723297"/>
<feature type="transmembrane region" description="Helical" evidence="1">
    <location>
        <begin position="12"/>
        <end position="29"/>
    </location>
</feature>
<reference evidence="2 3" key="2">
    <citation type="journal article" date="2015" name="Arch. Virol.">
        <title>Complete genome sequence analysis and identification of putative metallo-beta-lactamase and SpoIIIE homologs in Bacillus cereus group phage BCP8-2, a new member of the proposed Bastille-like group.</title>
        <authorList>
            <person name="Asare P.T."/>
            <person name="Bandara N."/>
            <person name="Jeong T.Y."/>
            <person name="Ryu S."/>
            <person name="Klumpp J."/>
            <person name="Kim K.P."/>
        </authorList>
    </citation>
    <scope>NUCLEOTIDE SEQUENCE [LARGE SCALE GENOMIC DNA]</scope>
    <source>
        <strain evidence="2">BCP8-2</strain>
    </source>
</reference>
<keyword evidence="1" id="KW-1133">Transmembrane helix</keyword>
<evidence type="ECO:0000256" key="1">
    <source>
        <dbReference type="SAM" id="Phobius"/>
    </source>
</evidence>
<keyword evidence="1" id="KW-0472">Membrane</keyword>
<keyword evidence="3" id="KW-1185">Reference proteome</keyword>
<dbReference type="GeneID" id="24723297"/>
<feature type="transmembrane region" description="Helical" evidence="1">
    <location>
        <begin position="41"/>
        <end position="61"/>
    </location>
</feature>
<dbReference type="EMBL" id="KJ081346">
    <property type="protein sequence ID" value="AHJ87071.1"/>
    <property type="molecule type" value="Genomic_DNA"/>
</dbReference>
<dbReference type="Proteomes" id="UP000033014">
    <property type="component" value="Segment"/>
</dbReference>
<name>A0A0E3D9B1_9CAUD</name>
<keyword evidence="1" id="KW-0812">Transmembrane</keyword>
<protein>
    <submittedName>
        <fullName evidence="2">Putative membrane protein</fullName>
    </submittedName>
</protein>
<organism evidence="2 3">
    <name type="scientific">Bacillus phage BCP8-2</name>
    <dbReference type="NCBI Taxonomy" id="1129192"/>
    <lineage>
        <taxon>Viruses</taxon>
        <taxon>Duplodnaviria</taxon>
        <taxon>Heunggongvirae</taxon>
        <taxon>Uroviricota</taxon>
        <taxon>Caudoviricetes</taxon>
        <taxon>Herelleviridae</taxon>
        <taxon>Bastillevirinae</taxon>
        <taxon>Caeruleovirus</taxon>
        <taxon>Caeruleovirus BCP82</taxon>
    </lineage>
</organism>
<evidence type="ECO:0000313" key="3">
    <source>
        <dbReference type="Proteomes" id="UP000033014"/>
    </source>
</evidence>
<gene>
    <name evidence="2" type="ORF">BCP8-2_033</name>
</gene>
<accession>A0A0E3D9B1</accession>
<sequence length="93" mass="10771">MKGYNKQIYMKVVLILLAEALAISITNFATKYGLPIEHTTLSYIVCGALLAYIVVSTYDYIIRKGEMRAQQDRQSIMNIMMLRYSHRGRDHRP</sequence>
<proteinExistence type="predicted"/>
<dbReference type="OrthoDB" id="20514at10239"/>
<reference evidence="3" key="1">
    <citation type="submission" date="2014-01" db="EMBL/GenBank/DDBJ databases">
        <title>Genomic and Proteomic Analysis of Broad Host Range Virulent Bacillus Group Phage BCP8-2 Leading To the Creation of New Genus within Myoviruses.</title>
        <authorList>
            <person name="Bandara N."/>
            <person name="Asare P.T."/>
            <person name="Kim K.P."/>
        </authorList>
    </citation>
    <scope>NUCLEOTIDE SEQUENCE [LARGE SCALE GENOMIC DNA]</scope>
</reference>